<dbReference type="RefSeq" id="WP_187997131.1">
    <property type="nucleotide sequence ID" value="NZ_JACEXG010000007.1"/>
</dbReference>
<gene>
    <name evidence="2" type="ORF">JVW63_10480</name>
</gene>
<keyword evidence="1" id="KW-0812">Transmembrane</keyword>
<feature type="transmembrane region" description="Helical" evidence="1">
    <location>
        <begin position="56"/>
        <end position="77"/>
    </location>
</feature>
<proteinExistence type="predicted"/>
<sequence length="155" mass="17080">MESNRDVARQIRDLERGEAAPYVDIPPSPFWAAPAYGAWFAAYVGAFALWSAHQLLFIVAMLVLVGAMSAFLGWFSSRSGVFPRLGRGRPPREIRREYGFYVGGLIAVVAAVAVSWWWAGPPIASATTLVLVTAGIALYEYRYQRAADAVKARLR</sequence>
<evidence type="ECO:0000313" key="3">
    <source>
        <dbReference type="Proteomes" id="UP000705983"/>
    </source>
</evidence>
<reference evidence="3" key="1">
    <citation type="submission" date="2021-02" db="EMBL/GenBank/DDBJ databases">
        <title>Leucobacter sp. CX169.</title>
        <authorList>
            <person name="Cheng Y."/>
        </authorList>
    </citation>
    <scope>NUCLEOTIDE SEQUENCE [LARGE SCALE GENOMIC DNA]</scope>
    <source>
        <strain evidence="3">JY899</strain>
    </source>
</reference>
<accession>A0ABS2TID3</accession>
<keyword evidence="3" id="KW-1185">Reference proteome</keyword>
<feature type="transmembrane region" description="Helical" evidence="1">
    <location>
        <begin position="123"/>
        <end position="141"/>
    </location>
</feature>
<organism evidence="2 3">
    <name type="scientific">Flaviflexus equikiangi</name>
    <dbReference type="NCBI Taxonomy" id="2758573"/>
    <lineage>
        <taxon>Bacteria</taxon>
        <taxon>Bacillati</taxon>
        <taxon>Actinomycetota</taxon>
        <taxon>Actinomycetes</taxon>
        <taxon>Actinomycetales</taxon>
        <taxon>Actinomycetaceae</taxon>
        <taxon>Flaviflexus</taxon>
    </lineage>
</organism>
<evidence type="ECO:0000313" key="2">
    <source>
        <dbReference type="EMBL" id="MBM9434118.1"/>
    </source>
</evidence>
<comment type="caution">
    <text evidence="2">The sequence shown here is derived from an EMBL/GenBank/DDBJ whole genome shotgun (WGS) entry which is preliminary data.</text>
</comment>
<keyword evidence="1" id="KW-0472">Membrane</keyword>
<keyword evidence="1" id="KW-1133">Transmembrane helix</keyword>
<feature type="transmembrane region" description="Helical" evidence="1">
    <location>
        <begin position="30"/>
        <end position="50"/>
    </location>
</feature>
<dbReference type="EMBL" id="JAFFJS010000007">
    <property type="protein sequence ID" value="MBM9434118.1"/>
    <property type="molecule type" value="Genomic_DNA"/>
</dbReference>
<evidence type="ECO:0000256" key="1">
    <source>
        <dbReference type="SAM" id="Phobius"/>
    </source>
</evidence>
<name>A0ABS2TID3_9ACTO</name>
<protein>
    <submittedName>
        <fullName evidence="2">Uncharacterized protein</fullName>
    </submittedName>
</protein>
<feature type="transmembrane region" description="Helical" evidence="1">
    <location>
        <begin position="98"/>
        <end position="117"/>
    </location>
</feature>
<dbReference type="Proteomes" id="UP000705983">
    <property type="component" value="Unassembled WGS sequence"/>
</dbReference>